<proteinExistence type="predicted"/>
<dbReference type="OrthoDB" id="5389892at2759"/>
<dbReference type="PANTHER" id="PTHR28307:SF1">
    <property type="entry name" value="PAL1 CELL MORPHOLOGY PROTEIN"/>
    <property type="match status" value="1"/>
</dbReference>
<feature type="region of interest" description="Disordered" evidence="1">
    <location>
        <begin position="81"/>
        <end position="113"/>
    </location>
</feature>
<gene>
    <name evidence="2" type="ORF">SI65_04742</name>
</gene>
<protein>
    <submittedName>
        <fullName evidence="2">Uncharacterized protein</fullName>
    </submittedName>
</protein>
<dbReference type="AlphaFoldDB" id="A0A1E3BH88"/>
<reference evidence="2 3" key="1">
    <citation type="journal article" date="2016" name="BMC Genomics">
        <title>Comparative genomic and transcriptomic analyses of the Fuzhuan brick tea-fermentation fungus Aspergillus cristatus.</title>
        <authorList>
            <person name="Ge Y."/>
            <person name="Wang Y."/>
            <person name="Liu Y."/>
            <person name="Tan Y."/>
            <person name="Ren X."/>
            <person name="Zhang X."/>
            <person name="Hyde K.D."/>
            <person name="Liu Y."/>
            <person name="Liu Z."/>
        </authorList>
    </citation>
    <scope>NUCLEOTIDE SEQUENCE [LARGE SCALE GENOMIC DNA]</scope>
    <source>
        <strain evidence="2 3">GZAAS20.1005</strain>
    </source>
</reference>
<dbReference type="VEuPathDB" id="FungiDB:SI65_04742"/>
<name>A0A1E3BH88_ASPCR</name>
<dbReference type="InterPro" id="IPR013226">
    <property type="entry name" value="Pal1"/>
</dbReference>
<evidence type="ECO:0000313" key="3">
    <source>
        <dbReference type="Proteomes" id="UP000094569"/>
    </source>
</evidence>
<dbReference type="EMBL" id="JXNT01000004">
    <property type="protein sequence ID" value="ODM19756.1"/>
    <property type="molecule type" value="Genomic_DNA"/>
</dbReference>
<dbReference type="Pfam" id="PF08316">
    <property type="entry name" value="Pal1"/>
    <property type="match status" value="1"/>
</dbReference>
<sequence length="256" mass="29386">MPTTVSSRQLPYADHFRGAQYIEDCLPQDYWYSEQATNMNFGSSNPYCCNSPESLCRRPSTDSLRSVPSVDFSGTLEHHPVYPKTSWASSRPRPRPRSYPETQRYSPASGLVNPDVIDRMDNVGDLMYHHEGPYDAVCRERNRKNQVSPLEAVSRSNEEALRATPRERIVDSVRNNRPLDGTAFYPPGHTDNGGNTYDYEEGANMMSDFGNFMRDPGFKFRDEDFKNDRFYTDPPPKPYIFVAKVLKRCGFKRIPV</sequence>
<comment type="caution">
    <text evidence="2">The sequence shown here is derived from an EMBL/GenBank/DDBJ whole genome shotgun (WGS) entry which is preliminary data.</text>
</comment>
<dbReference type="GO" id="GO:0005737">
    <property type="term" value="C:cytoplasm"/>
    <property type="evidence" value="ECO:0007669"/>
    <property type="project" value="TreeGrafter"/>
</dbReference>
<evidence type="ECO:0000313" key="2">
    <source>
        <dbReference type="EMBL" id="ODM19756.1"/>
    </source>
</evidence>
<dbReference type="PANTHER" id="PTHR28307">
    <property type="entry name" value="PROTEIN PAL1"/>
    <property type="match status" value="1"/>
</dbReference>
<organism evidence="2 3">
    <name type="scientific">Aspergillus cristatus</name>
    <name type="common">Chinese Fuzhuan brick tea-fermentation fungus</name>
    <name type="synonym">Eurotium cristatum</name>
    <dbReference type="NCBI Taxonomy" id="573508"/>
    <lineage>
        <taxon>Eukaryota</taxon>
        <taxon>Fungi</taxon>
        <taxon>Dikarya</taxon>
        <taxon>Ascomycota</taxon>
        <taxon>Pezizomycotina</taxon>
        <taxon>Eurotiomycetes</taxon>
        <taxon>Eurotiomycetidae</taxon>
        <taxon>Eurotiales</taxon>
        <taxon>Aspergillaceae</taxon>
        <taxon>Aspergillus</taxon>
        <taxon>Aspergillus subgen. Aspergillus</taxon>
    </lineage>
</organism>
<accession>A0A1E3BH88</accession>
<keyword evidence="3" id="KW-1185">Reference proteome</keyword>
<dbReference type="Proteomes" id="UP000094569">
    <property type="component" value="Unassembled WGS sequence"/>
</dbReference>
<evidence type="ECO:0000256" key="1">
    <source>
        <dbReference type="SAM" id="MobiDB-lite"/>
    </source>
</evidence>